<dbReference type="AlphaFoldDB" id="A0A9N9X2Z4"/>
<evidence type="ECO:0000313" key="1">
    <source>
        <dbReference type="EMBL" id="CAG9824606.1"/>
    </source>
</evidence>
<accession>A0A9N9X2Z4</accession>
<organism evidence="1 2">
    <name type="scientific">Phaedon cochleariae</name>
    <name type="common">Mustard beetle</name>
    <dbReference type="NCBI Taxonomy" id="80249"/>
    <lineage>
        <taxon>Eukaryota</taxon>
        <taxon>Metazoa</taxon>
        <taxon>Ecdysozoa</taxon>
        <taxon>Arthropoda</taxon>
        <taxon>Hexapoda</taxon>
        <taxon>Insecta</taxon>
        <taxon>Pterygota</taxon>
        <taxon>Neoptera</taxon>
        <taxon>Endopterygota</taxon>
        <taxon>Coleoptera</taxon>
        <taxon>Polyphaga</taxon>
        <taxon>Cucujiformia</taxon>
        <taxon>Chrysomeloidea</taxon>
        <taxon>Chrysomelidae</taxon>
        <taxon>Chrysomelinae</taxon>
        <taxon>Chrysomelini</taxon>
        <taxon>Phaedon</taxon>
    </lineage>
</organism>
<reference evidence="1" key="1">
    <citation type="submission" date="2022-01" db="EMBL/GenBank/DDBJ databases">
        <authorList>
            <person name="King R."/>
        </authorList>
    </citation>
    <scope>NUCLEOTIDE SEQUENCE</scope>
</reference>
<gene>
    <name evidence="1" type="ORF">PHAECO_LOCUS11848</name>
</gene>
<dbReference type="Proteomes" id="UP001153737">
    <property type="component" value="Chromosome 8"/>
</dbReference>
<evidence type="ECO:0000313" key="2">
    <source>
        <dbReference type="Proteomes" id="UP001153737"/>
    </source>
</evidence>
<reference evidence="1" key="2">
    <citation type="submission" date="2022-10" db="EMBL/GenBank/DDBJ databases">
        <authorList>
            <consortium name="ENA_rothamsted_submissions"/>
            <consortium name="culmorum"/>
            <person name="King R."/>
        </authorList>
    </citation>
    <scope>NUCLEOTIDE SEQUENCE</scope>
</reference>
<protein>
    <submittedName>
        <fullName evidence="1">Uncharacterized protein</fullName>
    </submittedName>
</protein>
<dbReference type="EMBL" id="OU896714">
    <property type="protein sequence ID" value="CAG9824606.1"/>
    <property type="molecule type" value="Genomic_DNA"/>
</dbReference>
<dbReference type="OrthoDB" id="6782145at2759"/>
<sequence length="78" mass="8245">MGKHSKFLAAHEIANVLGPEKSESLLGFHAFTGCDTVSYFKGIGKLTAVNAWLKYPGATVTDGFEALQDGTVVQAMGN</sequence>
<proteinExistence type="predicted"/>
<keyword evidence="2" id="KW-1185">Reference proteome</keyword>
<dbReference type="PROSITE" id="PS51257">
    <property type="entry name" value="PROKAR_LIPOPROTEIN"/>
    <property type="match status" value="1"/>
</dbReference>
<name>A0A9N9X2Z4_PHACE</name>